<dbReference type="Proteomes" id="UP000266327">
    <property type="component" value="Unassembled WGS sequence"/>
</dbReference>
<dbReference type="PANTHER" id="PTHR43236:SF2">
    <property type="entry name" value="BLL0069 PROTEIN"/>
    <property type="match status" value="1"/>
</dbReference>
<organism evidence="3 4">
    <name type="scientific">Noviherbaspirillum sedimenti</name>
    <dbReference type="NCBI Taxonomy" id="2320865"/>
    <lineage>
        <taxon>Bacteria</taxon>
        <taxon>Pseudomonadati</taxon>
        <taxon>Pseudomonadota</taxon>
        <taxon>Betaproteobacteria</taxon>
        <taxon>Burkholderiales</taxon>
        <taxon>Oxalobacteraceae</taxon>
        <taxon>Noviherbaspirillum</taxon>
    </lineage>
</organism>
<evidence type="ECO:0000313" key="4">
    <source>
        <dbReference type="Proteomes" id="UP000266327"/>
    </source>
</evidence>
<dbReference type="EMBL" id="QYUQ01000002">
    <property type="protein sequence ID" value="RJG00978.1"/>
    <property type="molecule type" value="Genomic_DNA"/>
</dbReference>
<name>A0A3A3GT19_9BURK</name>
<dbReference type="EMBL" id="QYUQ01000002">
    <property type="protein sequence ID" value="RJG04130.1"/>
    <property type="molecule type" value="Genomic_DNA"/>
</dbReference>
<reference evidence="3" key="2">
    <citation type="submission" date="2018-09" db="EMBL/GenBank/DDBJ databases">
        <authorList>
            <person name="Parvin R."/>
            <person name="Begum J.A."/>
            <person name="Chowdhury E.H."/>
            <person name="Islam M.R."/>
            <person name="Harder T."/>
        </authorList>
    </citation>
    <scope>NUCLEOTIDE SEQUENCE</scope>
    <source>
        <strain evidence="3">K1S02-23</strain>
    </source>
</reference>
<feature type="domain" description="IrrE N-terminal-like" evidence="1">
    <location>
        <begin position="36"/>
        <end position="161"/>
    </location>
</feature>
<dbReference type="InterPro" id="IPR010359">
    <property type="entry name" value="IrrE_HExxH"/>
</dbReference>
<evidence type="ECO:0000259" key="1">
    <source>
        <dbReference type="Pfam" id="PF06114"/>
    </source>
</evidence>
<reference evidence="4" key="1">
    <citation type="submission" date="2018-09" db="EMBL/GenBank/DDBJ databases">
        <authorList>
            <person name="Zhu H."/>
        </authorList>
    </citation>
    <scope>NUCLEOTIDE SEQUENCE [LARGE SCALE GENOMIC DNA]</scope>
    <source>
        <strain evidence="4">K1S02-23</strain>
    </source>
</reference>
<evidence type="ECO:0000313" key="2">
    <source>
        <dbReference type="EMBL" id="RJG00978.1"/>
    </source>
</evidence>
<evidence type="ECO:0000313" key="3">
    <source>
        <dbReference type="EMBL" id="RJG04130.1"/>
    </source>
</evidence>
<dbReference type="AlphaFoldDB" id="A0A3A3GT19"/>
<dbReference type="OrthoDB" id="9794834at2"/>
<sequence>MILKFNENLLSPGEKLLWEYGIVTPDEIDLEAIAADRGLSIRRRPLDGADARLVATATAGIITVNASTSEKRQRFSIGHELGHWERDRKHGLINLCSKSDLAQHNQIAKNSEAEANIFSADLILPPYLVSTRTEGKEASIDLILNVAEEFRTSREATGIRIARLVRSPAMIMMFSQHGRKWAIKNSAWPHYVNPVGVVHHDSPSMDLLFRGANGAKTRDQKEPALRWLIGENLRMVDVKVQSVKLASNDILSIVRL</sequence>
<comment type="caution">
    <text evidence="3">The sequence shown here is derived from an EMBL/GenBank/DDBJ whole genome shotgun (WGS) entry which is preliminary data.</text>
</comment>
<keyword evidence="4" id="KW-1185">Reference proteome</keyword>
<protein>
    <submittedName>
        <fullName evidence="3">ImmA/IrrE family metallo-endopeptidase</fullName>
    </submittedName>
</protein>
<gene>
    <name evidence="2" type="ORF">D3878_04720</name>
    <name evidence="3" type="ORF">D3878_23160</name>
</gene>
<dbReference type="PANTHER" id="PTHR43236">
    <property type="entry name" value="ANTITOXIN HIGA1"/>
    <property type="match status" value="1"/>
</dbReference>
<proteinExistence type="predicted"/>
<dbReference type="Pfam" id="PF06114">
    <property type="entry name" value="Peptidase_M78"/>
    <property type="match status" value="1"/>
</dbReference>
<accession>A0A3A3GT19</accession>
<dbReference type="InterPro" id="IPR052345">
    <property type="entry name" value="Rad_response_metalloprotease"/>
</dbReference>
<dbReference type="RefSeq" id="WP_119784428.1">
    <property type="nucleotide sequence ID" value="NZ_QYUQ01000002.1"/>
</dbReference>
<dbReference type="Gene3D" id="1.10.10.2910">
    <property type="match status" value="1"/>
</dbReference>